<evidence type="ECO:0000313" key="6">
    <source>
        <dbReference type="EMBL" id="BAU23240.1"/>
    </source>
</evidence>
<dbReference type="PANTHER" id="PTHR43580:SF2">
    <property type="entry name" value="CYTOKINE-LIKE NUCLEAR FACTOR N-PAC"/>
    <property type="match status" value="1"/>
</dbReference>
<evidence type="ECO:0000256" key="2">
    <source>
        <dbReference type="ARBA" id="ARBA00023027"/>
    </source>
</evidence>
<dbReference type="OrthoDB" id="9786703at2"/>
<gene>
    <name evidence="6" type="ORF">THC_0853</name>
</gene>
<dbReference type="Proteomes" id="UP000068196">
    <property type="component" value="Chromosome"/>
</dbReference>
<organism evidence="6 7">
    <name type="scientific">Caldimicrobium thiodismutans</name>
    <dbReference type="NCBI Taxonomy" id="1653476"/>
    <lineage>
        <taxon>Bacteria</taxon>
        <taxon>Pseudomonadati</taxon>
        <taxon>Thermodesulfobacteriota</taxon>
        <taxon>Thermodesulfobacteria</taxon>
        <taxon>Thermodesulfobacteriales</taxon>
        <taxon>Thermodesulfobacteriaceae</taxon>
        <taxon>Caldimicrobium</taxon>
    </lineage>
</organism>
<dbReference type="SUPFAM" id="SSF51735">
    <property type="entry name" value="NAD(P)-binding Rossmann-fold domains"/>
    <property type="match status" value="1"/>
</dbReference>
<dbReference type="AlphaFoldDB" id="A0A0U5AVF0"/>
<dbReference type="Pfam" id="PF14833">
    <property type="entry name" value="NAD_binding_11"/>
    <property type="match status" value="1"/>
</dbReference>
<dbReference type="InterPro" id="IPR051265">
    <property type="entry name" value="HIBADH-related_NP60_sf"/>
</dbReference>
<dbReference type="Gene3D" id="3.40.50.720">
    <property type="entry name" value="NAD(P)-binding Rossmann-like Domain"/>
    <property type="match status" value="1"/>
</dbReference>
<dbReference type="GO" id="GO:0050661">
    <property type="term" value="F:NADP binding"/>
    <property type="evidence" value="ECO:0007669"/>
    <property type="project" value="InterPro"/>
</dbReference>
<dbReference type="Gene3D" id="1.10.1040.10">
    <property type="entry name" value="N-(1-d-carboxylethyl)-l-norvaline Dehydrogenase, domain 2"/>
    <property type="match status" value="1"/>
</dbReference>
<evidence type="ECO:0000259" key="5">
    <source>
        <dbReference type="Pfam" id="PF14833"/>
    </source>
</evidence>
<reference evidence="6 7" key="1">
    <citation type="journal article" date="2016" name="Int. J. Syst. Evol. Microbiol.">
        <title>Caldimicrobium thiodismutans sp. nov., a sulfur-disproportionating bacterium isolated from a hot spring, and emended description of the genus Caldimicrobium.</title>
        <authorList>
            <person name="Kojima H."/>
            <person name="Umezawa K."/>
            <person name="Fukui M."/>
        </authorList>
    </citation>
    <scope>NUCLEOTIDE SEQUENCE [LARGE SCALE GENOMIC DNA]</scope>
    <source>
        <strain evidence="6 7">TF1</strain>
    </source>
</reference>
<sequence length="283" mass="31357">MKIGFIGLGNLGKEIAKRILQAGFELLVWNRTPDKAKDLNCEIASSPQEIAERCESIFLIVFDSPASKEVIFGEKGLSSANLTGKTIIDMTTNNPFYVNESAQKLKEKGAYYLDAPVLGSVIPARKGELTLLVAGDKGKFSAHYEIFQSFAKNIYHFEEPGQASRLKLINNLILGTFMSAIAEAIALGEKLGFKKELLIEILGNGAGKSMLLEVKKNKLLEEDFSTHFSIDLMYKDLHYLQALLKESQEVSFVTATIKELYGLARKKGLGSLDFSVIYKVFKD</sequence>
<dbReference type="RefSeq" id="WP_068513796.1">
    <property type="nucleotide sequence ID" value="NZ_AP014945.1"/>
</dbReference>
<dbReference type="InterPro" id="IPR013328">
    <property type="entry name" value="6PGD_dom2"/>
</dbReference>
<dbReference type="InterPro" id="IPR029154">
    <property type="entry name" value="HIBADH-like_NADP-bd"/>
</dbReference>
<dbReference type="Pfam" id="PF03446">
    <property type="entry name" value="NAD_binding_2"/>
    <property type="match status" value="1"/>
</dbReference>
<dbReference type="GO" id="GO:0016491">
    <property type="term" value="F:oxidoreductase activity"/>
    <property type="evidence" value="ECO:0007669"/>
    <property type="project" value="UniProtKB-KW"/>
</dbReference>
<evidence type="ECO:0000259" key="4">
    <source>
        <dbReference type="Pfam" id="PF03446"/>
    </source>
</evidence>
<keyword evidence="2" id="KW-0520">NAD</keyword>
<dbReference type="InterPro" id="IPR008927">
    <property type="entry name" value="6-PGluconate_DH-like_C_sf"/>
</dbReference>
<dbReference type="SUPFAM" id="SSF48179">
    <property type="entry name" value="6-phosphogluconate dehydrogenase C-terminal domain-like"/>
    <property type="match status" value="1"/>
</dbReference>
<dbReference type="PIRSF" id="PIRSF000103">
    <property type="entry name" value="HIBADH"/>
    <property type="match status" value="1"/>
</dbReference>
<protein>
    <submittedName>
        <fullName evidence="6">6-phosphogluconate dehydrogenase</fullName>
    </submittedName>
</protein>
<reference evidence="7" key="2">
    <citation type="journal article" date="2016" name="Int. J. Syst. Evol. Microbiol.">
        <title>Caldimicrobium thiodismutans sp. nov., a sulfur-disproportionating bacterium isolated from a hot spring.</title>
        <authorList>
            <person name="Kojima H."/>
            <person name="Umezawa K."/>
            <person name="Fukui M."/>
        </authorList>
    </citation>
    <scope>NUCLEOTIDE SEQUENCE [LARGE SCALE GENOMIC DNA]</scope>
    <source>
        <strain evidence="7">TF1</strain>
    </source>
</reference>
<accession>A0A0U5AVF0</accession>
<dbReference type="GO" id="GO:0051287">
    <property type="term" value="F:NAD binding"/>
    <property type="evidence" value="ECO:0007669"/>
    <property type="project" value="InterPro"/>
</dbReference>
<dbReference type="STRING" id="1653476.THC_0853"/>
<dbReference type="InterPro" id="IPR015815">
    <property type="entry name" value="HIBADH-related"/>
</dbReference>
<dbReference type="InterPro" id="IPR006115">
    <property type="entry name" value="6PGDH_NADP-bd"/>
</dbReference>
<dbReference type="PANTHER" id="PTHR43580">
    <property type="entry name" value="OXIDOREDUCTASE GLYR1-RELATED"/>
    <property type="match status" value="1"/>
</dbReference>
<proteinExistence type="predicted"/>
<feature type="domain" description="3-hydroxyisobutyrate dehydrogenase-like NAD-binding" evidence="5">
    <location>
        <begin position="161"/>
        <end position="280"/>
    </location>
</feature>
<evidence type="ECO:0000256" key="1">
    <source>
        <dbReference type="ARBA" id="ARBA00023002"/>
    </source>
</evidence>
<evidence type="ECO:0000313" key="7">
    <source>
        <dbReference type="Proteomes" id="UP000068196"/>
    </source>
</evidence>
<name>A0A0U5AVF0_9BACT</name>
<dbReference type="KEGG" id="cthi:THC_0853"/>
<evidence type="ECO:0000256" key="3">
    <source>
        <dbReference type="PIRSR" id="PIRSR000103-1"/>
    </source>
</evidence>
<dbReference type="InterPro" id="IPR036291">
    <property type="entry name" value="NAD(P)-bd_dom_sf"/>
</dbReference>
<feature type="active site" evidence="3">
    <location>
        <position position="167"/>
    </location>
</feature>
<feature type="domain" description="6-phosphogluconate dehydrogenase NADP-binding" evidence="4">
    <location>
        <begin position="2"/>
        <end position="156"/>
    </location>
</feature>
<dbReference type="EMBL" id="AP014945">
    <property type="protein sequence ID" value="BAU23240.1"/>
    <property type="molecule type" value="Genomic_DNA"/>
</dbReference>
<keyword evidence="1" id="KW-0560">Oxidoreductase</keyword>
<keyword evidence="7" id="KW-1185">Reference proteome</keyword>